<evidence type="ECO:0000313" key="1">
    <source>
        <dbReference type="EMBL" id="JAI05018.1"/>
    </source>
</evidence>
<proteinExistence type="predicted"/>
<reference evidence="1" key="1">
    <citation type="submission" date="2014-11" db="EMBL/GenBank/DDBJ databases">
        <authorList>
            <person name="Amaro Gonzalez C."/>
        </authorList>
    </citation>
    <scope>NUCLEOTIDE SEQUENCE</scope>
</reference>
<name>A0A0E9XQK2_ANGAN</name>
<accession>A0A0E9XQK2</accession>
<organism evidence="1">
    <name type="scientific">Anguilla anguilla</name>
    <name type="common">European freshwater eel</name>
    <name type="synonym">Muraena anguilla</name>
    <dbReference type="NCBI Taxonomy" id="7936"/>
    <lineage>
        <taxon>Eukaryota</taxon>
        <taxon>Metazoa</taxon>
        <taxon>Chordata</taxon>
        <taxon>Craniata</taxon>
        <taxon>Vertebrata</taxon>
        <taxon>Euteleostomi</taxon>
        <taxon>Actinopterygii</taxon>
        <taxon>Neopterygii</taxon>
        <taxon>Teleostei</taxon>
        <taxon>Anguilliformes</taxon>
        <taxon>Anguillidae</taxon>
        <taxon>Anguilla</taxon>
    </lineage>
</organism>
<dbReference type="AlphaFoldDB" id="A0A0E9XQK2"/>
<sequence>MMSHGNGQKKEKKKNFSWSWSKYSDPFWTNTGTARHSQGGRLPKLVKCAPQCPYSMLVL</sequence>
<reference evidence="1" key="2">
    <citation type="journal article" date="2015" name="Fish Shellfish Immunol.">
        <title>Early steps in the European eel (Anguilla anguilla)-Vibrio vulnificus interaction in the gills: Role of the RtxA13 toxin.</title>
        <authorList>
            <person name="Callol A."/>
            <person name="Pajuelo D."/>
            <person name="Ebbesson L."/>
            <person name="Teles M."/>
            <person name="MacKenzie S."/>
            <person name="Amaro C."/>
        </authorList>
    </citation>
    <scope>NUCLEOTIDE SEQUENCE</scope>
</reference>
<protein>
    <submittedName>
        <fullName evidence="1">Uncharacterized protein</fullName>
    </submittedName>
</protein>
<dbReference type="EMBL" id="GBXM01003560">
    <property type="protein sequence ID" value="JAI05018.1"/>
    <property type="molecule type" value="Transcribed_RNA"/>
</dbReference>